<reference evidence="2 3" key="1">
    <citation type="journal article" date="2013" name="Genome Announc.">
        <title>Complete Genome Sequence of the Thermophilic and Facultatively Chemolithoautotrophic Sulfate Reducer Archaeoglobus sulfaticallidus Strain PM70-1T.</title>
        <authorList>
            <person name="Stokke R."/>
            <person name="Hocking W.P."/>
            <person name="Steinsbu B.O."/>
            <person name="Steen I.H."/>
        </authorList>
    </citation>
    <scope>NUCLEOTIDE SEQUENCE [LARGE SCALE GENOMIC DNA]</scope>
    <source>
        <strain evidence="2">PM70-1</strain>
    </source>
</reference>
<dbReference type="Proteomes" id="UP000013307">
    <property type="component" value="Chromosome"/>
</dbReference>
<feature type="transmembrane region" description="Helical" evidence="1">
    <location>
        <begin position="37"/>
        <end position="56"/>
    </location>
</feature>
<name>N0BD08_9EURY</name>
<dbReference type="STRING" id="387631.Asulf_01511"/>
<evidence type="ECO:0000313" key="2">
    <source>
        <dbReference type="EMBL" id="AGK61494.1"/>
    </source>
</evidence>
<accession>N0BD08</accession>
<gene>
    <name evidence="2" type="ORF">Asulf_01511</name>
</gene>
<dbReference type="AlphaFoldDB" id="N0BD08"/>
<evidence type="ECO:0000313" key="3">
    <source>
        <dbReference type="Proteomes" id="UP000013307"/>
    </source>
</evidence>
<dbReference type="EMBL" id="CP005290">
    <property type="protein sequence ID" value="AGK61494.1"/>
    <property type="molecule type" value="Genomic_DNA"/>
</dbReference>
<dbReference type="HOGENOM" id="CLU_1060063_0_0_2"/>
<feature type="transmembrane region" description="Helical" evidence="1">
    <location>
        <begin position="12"/>
        <end position="31"/>
    </location>
</feature>
<dbReference type="KEGG" id="ast:Asulf_01511"/>
<keyword evidence="1" id="KW-0812">Transmembrane</keyword>
<proteinExistence type="predicted"/>
<evidence type="ECO:0000256" key="1">
    <source>
        <dbReference type="SAM" id="Phobius"/>
    </source>
</evidence>
<keyword evidence="1" id="KW-0472">Membrane</keyword>
<organism evidence="2 3">
    <name type="scientific">Archaeoglobus sulfaticallidus PM70-1</name>
    <dbReference type="NCBI Taxonomy" id="387631"/>
    <lineage>
        <taxon>Archaea</taxon>
        <taxon>Methanobacteriati</taxon>
        <taxon>Methanobacteriota</taxon>
        <taxon>Archaeoglobi</taxon>
        <taxon>Archaeoglobales</taxon>
        <taxon>Archaeoglobaceae</taxon>
        <taxon>Archaeoglobus</taxon>
    </lineage>
</organism>
<keyword evidence="1" id="KW-1133">Transmembrane helix</keyword>
<protein>
    <submittedName>
        <fullName evidence="2">Uncharacterized protein</fullName>
    </submittedName>
</protein>
<sequence length="262" mass="30247">MVRTIPRFNGVTLVFLLLFIITLLGSIFMYPSKVDQIPAFISSVLLVGIVLVQALLQRKQTKIMSEPIIDANALFIGEEIKLWVVNVGNFVAKDPKLIVEVNSPTTTYKYICHLFPSLPPLSIYKPLGANEIELKIKPLFWANESEGKWYSIFELMDYLSSAGFGNEKIQTRVQLEYSKDKERDKIEILSPIETEPANFKEYIGIDILGPKVNQPKKLSQSLFDFFSSFMNRIRIKSKLKQKNRKKELIFEYYRQVGVERIR</sequence>
<keyword evidence="3" id="KW-1185">Reference proteome</keyword>